<dbReference type="Gene3D" id="3.40.30.10">
    <property type="entry name" value="Glutaredoxin"/>
    <property type="match status" value="1"/>
</dbReference>
<dbReference type="PROSITE" id="PS50404">
    <property type="entry name" value="GST_NTER"/>
    <property type="match status" value="1"/>
</dbReference>
<dbReference type="OrthoDB" id="414243at2759"/>
<dbReference type="SUPFAM" id="SSF52833">
    <property type="entry name" value="Thioredoxin-like"/>
    <property type="match status" value="1"/>
</dbReference>
<dbReference type="GO" id="GO:0006749">
    <property type="term" value="P:glutathione metabolic process"/>
    <property type="evidence" value="ECO:0007669"/>
    <property type="project" value="TreeGrafter"/>
</dbReference>
<comment type="caution">
    <text evidence="2">The sequence shown here is derived from an EMBL/GenBank/DDBJ whole genome shotgun (WGS) entry which is preliminary data.</text>
</comment>
<reference evidence="2" key="1">
    <citation type="journal article" date="2020" name="Fungal Divers.">
        <title>Resolving the Mortierellaceae phylogeny through synthesis of multi-gene phylogenetics and phylogenomics.</title>
        <authorList>
            <person name="Vandepol N."/>
            <person name="Liber J."/>
            <person name="Desiro A."/>
            <person name="Na H."/>
            <person name="Kennedy M."/>
            <person name="Barry K."/>
            <person name="Grigoriev I.V."/>
            <person name="Miller A.N."/>
            <person name="O'Donnell K."/>
            <person name="Stajich J.E."/>
            <person name="Bonito G."/>
        </authorList>
    </citation>
    <scope>NUCLEOTIDE SEQUENCE</scope>
    <source>
        <strain evidence="2">KOD1015</strain>
    </source>
</reference>
<keyword evidence="3" id="KW-1185">Reference proteome</keyword>
<dbReference type="Proteomes" id="UP000780801">
    <property type="component" value="Unassembled WGS sequence"/>
</dbReference>
<dbReference type="GO" id="GO:0004364">
    <property type="term" value="F:glutathione transferase activity"/>
    <property type="evidence" value="ECO:0007669"/>
    <property type="project" value="TreeGrafter"/>
</dbReference>
<feature type="domain" description="GST N-terminal" evidence="1">
    <location>
        <begin position="23"/>
        <end position="102"/>
    </location>
</feature>
<organism evidence="2 3">
    <name type="scientific">Lunasporangiospora selenospora</name>
    <dbReference type="NCBI Taxonomy" id="979761"/>
    <lineage>
        <taxon>Eukaryota</taxon>
        <taxon>Fungi</taxon>
        <taxon>Fungi incertae sedis</taxon>
        <taxon>Mucoromycota</taxon>
        <taxon>Mortierellomycotina</taxon>
        <taxon>Mortierellomycetes</taxon>
        <taxon>Mortierellales</taxon>
        <taxon>Mortierellaceae</taxon>
        <taxon>Lunasporangiospora</taxon>
    </lineage>
</organism>
<feature type="non-terminal residue" evidence="2">
    <location>
        <position position="1"/>
    </location>
</feature>
<evidence type="ECO:0000259" key="1">
    <source>
        <dbReference type="PROSITE" id="PS50404"/>
    </source>
</evidence>
<dbReference type="EMBL" id="JAABOA010002608">
    <property type="protein sequence ID" value="KAF9579645.1"/>
    <property type="molecule type" value="Genomic_DNA"/>
</dbReference>
<protein>
    <recommendedName>
        <fullName evidence="1">GST N-terminal domain-containing protein</fullName>
    </recommendedName>
</protein>
<dbReference type="AlphaFoldDB" id="A0A9P6FPV3"/>
<gene>
    <name evidence="2" type="ORF">BGW38_004017</name>
</gene>
<proteinExistence type="predicted"/>
<dbReference type="InterPro" id="IPR036249">
    <property type="entry name" value="Thioredoxin-like_sf"/>
</dbReference>
<accession>A0A9P6FPV3</accession>
<sequence length="138" mass="15649">MSPIQATHFSKDADAPEIMAHPDSFRLHYFPIFGIGQTCRDMLTYAGAKWEDTYPGDWQAEKALTLFGCLPLLFIRKGDKEIVISESVPVECYLARQFGLLGDNEYEETLIKAFHSSAFTLMLSFAFSVTWNQPEAQE</sequence>
<evidence type="ECO:0000313" key="2">
    <source>
        <dbReference type="EMBL" id="KAF9579645.1"/>
    </source>
</evidence>
<name>A0A9P6FPV3_9FUNG</name>
<dbReference type="InterPro" id="IPR004045">
    <property type="entry name" value="Glutathione_S-Trfase_N"/>
</dbReference>
<dbReference type="PANTHER" id="PTHR11571">
    <property type="entry name" value="GLUTATHIONE S-TRANSFERASE"/>
    <property type="match status" value="1"/>
</dbReference>
<evidence type="ECO:0000313" key="3">
    <source>
        <dbReference type="Proteomes" id="UP000780801"/>
    </source>
</evidence>
<dbReference type="PANTHER" id="PTHR11571:SF150">
    <property type="entry name" value="GLUTATHIONE S-TRANSFERASE"/>
    <property type="match status" value="1"/>
</dbReference>
<dbReference type="InterPro" id="IPR050213">
    <property type="entry name" value="GST_superfamily"/>
</dbReference>